<dbReference type="GO" id="GO:0004674">
    <property type="term" value="F:protein serine/threonine kinase activity"/>
    <property type="evidence" value="ECO:0007669"/>
    <property type="project" value="UniProtKB-KW"/>
</dbReference>
<evidence type="ECO:0000256" key="6">
    <source>
        <dbReference type="ARBA" id="ARBA00022527"/>
    </source>
</evidence>
<dbReference type="InterPro" id="IPR008271">
    <property type="entry name" value="Ser/Thr_kinase_AS"/>
</dbReference>
<dbReference type="Gene3D" id="1.10.510.10">
    <property type="entry name" value="Transferase(Phosphotransferase) domain 1"/>
    <property type="match status" value="1"/>
</dbReference>
<evidence type="ECO:0000256" key="22">
    <source>
        <dbReference type="ARBA" id="ARBA00054320"/>
    </source>
</evidence>
<dbReference type="InterPro" id="IPR017441">
    <property type="entry name" value="Protein_kinase_ATP_BS"/>
</dbReference>
<organism evidence="28 29">
    <name type="scientific">Iris pallida</name>
    <name type="common">Sweet iris</name>
    <dbReference type="NCBI Taxonomy" id="29817"/>
    <lineage>
        <taxon>Eukaryota</taxon>
        <taxon>Viridiplantae</taxon>
        <taxon>Streptophyta</taxon>
        <taxon>Embryophyta</taxon>
        <taxon>Tracheophyta</taxon>
        <taxon>Spermatophyta</taxon>
        <taxon>Magnoliopsida</taxon>
        <taxon>Liliopsida</taxon>
        <taxon>Asparagales</taxon>
        <taxon>Iridaceae</taxon>
        <taxon>Iridoideae</taxon>
        <taxon>Irideae</taxon>
        <taxon>Iris</taxon>
    </lineage>
</organism>
<dbReference type="FunFam" id="1.10.510.10:FF:000358">
    <property type="entry name" value="Putative leucine-rich repeat receptor-like serine/threonine-protein kinase"/>
    <property type="match status" value="1"/>
</dbReference>
<dbReference type="InterPro" id="IPR032675">
    <property type="entry name" value="LRR_dom_sf"/>
</dbReference>
<dbReference type="GO" id="GO:0005524">
    <property type="term" value="F:ATP binding"/>
    <property type="evidence" value="ECO:0007669"/>
    <property type="project" value="UniProtKB-UniRule"/>
</dbReference>
<keyword evidence="7" id="KW-0597">Phosphoprotein</keyword>
<comment type="function">
    <text evidence="22">Receptor kinase that detects X.oryzae pv. oryzae protein Ax21 to promote innate immunity. Following X.oryzae pv. oryzae protein Ax21 detection, undergoes cleavage, releasing the processed protein kinase Xa21 chain.</text>
</comment>
<evidence type="ECO:0000256" key="25">
    <source>
        <dbReference type="PROSITE-ProRule" id="PRU10141"/>
    </source>
</evidence>
<feature type="binding site" evidence="25">
    <location>
        <position position="587"/>
    </location>
    <ligand>
        <name>ATP</name>
        <dbReference type="ChEBI" id="CHEBI:30616"/>
    </ligand>
</feature>
<protein>
    <recommendedName>
        <fullName evidence="24">Receptor kinase-like protein Xa21</fullName>
        <ecNumber evidence="4">2.7.11.1</ecNumber>
    </recommendedName>
</protein>
<dbReference type="FunFam" id="3.30.200.20:FF:000432">
    <property type="entry name" value="LRR receptor-like serine/threonine-protein kinase EFR"/>
    <property type="match status" value="1"/>
</dbReference>
<evidence type="ECO:0000256" key="26">
    <source>
        <dbReference type="SAM" id="Phobius"/>
    </source>
</evidence>
<dbReference type="GO" id="GO:0005886">
    <property type="term" value="C:plasma membrane"/>
    <property type="evidence" value="ECO:0007669"/>
    <property type="project" value="UniProtKB-SubCell"/>
</dbReference>
<keyword evidence="9" id="KW-0808">Transferase</keyword>
<feature type="transmembrane region" description="Helical" evidence="26">
    <location>
        <begin position="498"/>
        <end position="518"/>
    </location>
</feature>
<dbReference type="SUPFAM" id="SSF56112">
    <property type="entry name" value="Protein kinase-like (PK-like)"/>
    <property type="match status" value="1"/>
</dbReference>
<name>A0AAX6FXT6_IRIPA</name>
<keyword evidence="14 28" id="KW-0418">Kinase</keyword>
<comment type="function">
    <text evidence="23">The processed protein kinase Xa21 chain released by protein cleavage after X.oryzae pv. oryzae protein Ax21 detection translocates into the nucleus where it can bind and regulate WRKY62, a transcription factor. Confers resistance to the bacterial pathogen X.oryzae pv. oryzae (Xoo).</text>
</comment>
<evidence type="ECO:0000256" key="18">
    <source>
        <dbReference type="ARBA" id="ARBA00023170"/>
    </source>
</evidence>
<evidence type="ECO:0000256" key="12">
    <source>
        <dbReference type="ARBA" id="ARBA00022737"/>
    </source>
</evidence>
<evidence type="ECO:0000256" key="24">
    <source>
        <dbReference type="ARBA" id="ARBA00072040"/>
    </source>
</evidence>
<comment type="caution">
    <text evidence="28">The sequence shown here is derived from an EMBL/GenBank/DDBJ whole genome shotgun (WGS) entry which is preliminary data.</text>
</comment>
<evidence type="ECO:0000256" key="5">
    <source>
        <dbReference type="ARBA" id="ARBA00022475"/>
    </source>
</evidence>
<evidence type="ECO:0000256" key="8">
    <source>
        <dbReference type="ARBA" id="ARBA00022614"/>
    </source>
</evidence>
<evidence type="ECO:0000259" key="27">
    <source>
        <dbReference type="PROSITE" id="PS50011"/>
    </source>
</evidence>
<dbReference type="InterPro" id="IPR001245">
    <property type="entry name" value="Ser-Thr/Tyr_kinase_cat_dom"/>
</dbReference>
<evidence type="ECO:0000256" key="23">
    <source>
        <dbReference type="ARBA" id="ARBA00056628"/>
    </source>
</evidence>
<dbReference type="PROSITE" id="PS00107">
    <property type="entry name" value="PROTEIN_KINASE_ATP"/>
    <property type="match status" value="1"/>
</dbReference>
<comment type="catalytic activity">
    <reaction evidence="21">
        <text>L-seryl-[protein] + ATP = O-phospho-L-seryl-[protein] + ADP + H(+)</text>
        <dbReference type="Rhea" id="RHEA:17989"/>
        <dbReference type="Rhea" id="RHEA-COMP:9863"/>
        <dbReference type="Rhea" id="RHEA-COMP:11604"/>
        <dbReference type="ChEBI" id="CHEBI:15378"/>
        <dbReference type="ChEBI" id="CHEBI:29999"/>
        <dbReference type="ChEBI" id="CHEBI:30616"/>
        <dbReference type="ChEBI" id="CHEBI:83421"/>
        <dbReference type="ChEBI" id="CHEBI:456216"/>
        <dbReference type="EC" id="2.7.11.1"/>
    </reaction>
</comment>
<evidence type="ECO:0000256" key="7">
    <source>
        <dbReference type="ARBA" id="ARBA00022553"/>
    </source>
</evidence>
<evidence type="ECO:0000256" key="9">
    <source>
        <dbReference type="ARBA" id="ARBA00022679"/>
    </source>
</evidence>
<dbReference type="EMBL" id="JANAVB010025000">
    <property type="protein sequence ID" value="KAJ6821244.1"/>
    <property type="molecule type" value="Genomic_DNA"/>
</dbReference>
<dbReference type="Pfam" id="PF00560">
    <property type="entry name" value="LRR_1"/>
    <property type="match status" value="11"/>
</dbReference>
<evidence type="ECO:0000256" key="10">
    <source>
        <dbReference type="ARBA" id="ARBA00022692"/>
    </source>
</evidence>
<evidence type="ECO:0000313" key="28">
    <source>
        <dbReference type="EMBL" id="KAJ6821244.1"/>
    </source>
</evidence>
<dbReference type="SUPFAM" id="SSF52058">
    <property type="entry name" value="L domain-like"/>
    <property type="match status" value="2"/>
</dbReference>
<comment type="subcellular location">
    <subcellularLocation>
        <location evidence="1">Cell membrane</location>
        <topology evidence="1">Single-pass membrane protein</topology>
    </subcellularLocation>
    <subcellularLocation>
        <location evidence="2">Endoplasmic reticulum membrane</location>
        <topology evidence="2">Single-pass membrane protein</topology>
    </subcellularLocation>
    <subcellularLocation>
        <location evidence="3">Membrane</location>
        <topology evidence="3">Single-pass type I membrane protein</topology>
    </subcellularLocation>
</comment>
<keyword evidence="15 25" id="KW-0067">ATP-binding</keyword>
<evidence type="ECO:0000256" key="11">
    <source>
        <dbReference type="ARBA" id="ARBA00022729"/>
    </source>
</evidence>
<keyword evidence="13 25" id="KW-0547">Nucleotide-binding</keyword>
<dbReference type="PROSITE" id="PS00108">
    <property type="entry name" value="PROTEIN_KINASE_ST"/>
    <property type="match status" value="1"/>
</dbReference>
<evidence type="ECO:0000256" key="20">
    <source>
        <dbReference type="ARBA" id="ARBA00047899"/>
    </source>
</evidence>
<dbReference type="FunFam" id="3.80.10.10:FF:000288">
    <property type="entry name" value="LRR receptor-like serine/threonine-protein kinase EFR"/>
    <property type="match status" value="1"/>
</dbReference>
<sequence length="865" mass="95056">MSFNMLEGYIPAEFGSLPSLYRLDLINNSIIGQIPTSLGNASSLNILGLSSNLLSGGIPPSLGKLSIVKFLDLEANNLEGVIPPSLWNLSFLESLGLGDNQLEGSLPHDLGQALPHLRYLAIYSTKMHGSIPMSLSNSSQLSHVQLQNNNFNGRIPPNLGSLQHLSFLILYGNQLKAREPLDWSFLSSLSNCTILEVLSIDQNNIGGLLPKSIGNISVSTLQWLTMSQNSIEGSIPPEIGNLVSLLMLDLSQNFLSGCIPASIGLLKNVNVLDLGNNNFSGEIPSTIGSLSRLNKLFLHFNNFSGSIPISLGNCQSLELLNIGHNKLTGTIPKEVFSIYSLTQRLSLEENQLTGTIPSEVGSLVNIGEIWLSGNKLSGKIPNSLGKCQVLRILRLDRNFFEGSVLVSLSTLRGLEEIDLSQNNLSGQIPAFLGNFSVLHYLNLSYNNFEGEAPREGIFANMSAISVLGNDKLCGGNPMLHLPNCPFSDPSKKHKSHNLAVIISVSSGFLCLFFLLVASRRWIRQRSRRKPIENYTIKEQHISISYAELVKATNGFSEENLIGSGNFGSVYRGMLDDYENAAKIIAVKVFNLQQLGALKSFVVECDTFRNIRHRNLIKILTLCSSVDFKGNDFKAMVFEFKHNGSLESWLHSEGDVPLRPKTLKILDRINIAIDVASALEYLHHHGQSPIIHCDLKPSNILLDDDMTALVSDFGLARFINKPTTSSTSTFGIKGTIGYIAPEYGMTNKVSTHGDVYSYGILLMELFTGKRPTDGAFKEGLTLRTFVKDGFSDGVMNTMDECLLEDGVQASDHTQTINHAKTFVCVSLVLRIGLICTNDLPTERMEIKRVRNELNEIKNIFLRENVA</sequence>
<evidence type="ECO:0000256" key="14">
    <source>
        <dbReference type="ARBA" id="ARBA00022777"/>
    </source>
</evidence>
<dbReference type="SMART" id="SM00220">
    <property type="entry name" value="S_TKc"/>
    <property type="match status" value="1"/>
</dbReference>
<reference evidence="28" key="2">
    <citation type="submission" date="2023-04" db="EMBL/GenBank/DDBJ databases">
        <authorList>
            <person name="Bruccoleri R.E."/>
            <person name="Oakeley E.J."/>
            <person name="Faust A.-M."/>
            <person name="Dessus-Babus S."/>
            <person name="Altorfer M."/>
            <person name="Burckhardt D."/>
            <person name="Oertli M."/>
            <person name="Naumann U."/>
            <person name="Petersen F."/>
            <person name="Wong J."/>
        </authorList>
    </citation>
    <scope>NUCLEOTIDE SEQUENCE</scope>
    <source>
        <strain evidence="28">GSM-AAB239-AS_SAM_17_03QT</strain>
        <tissue evidence="28">Leaf</tissue>
    </source>
</reference>
<dbReference type="EC" id="2.7.11.1" evidence="4"/>
<keyword evidence="19" id="KW-0325">Glycoprotein</keyword>
<comment type="catalytic activity">
    <reaction evidence="20">
        <text>L-threonyl-[protein] + ATP = O-phospho-L-threonyl-[protein] + ADP + H(+)</text>
        <dbReference type="Rhea" id="RHEA:46608"/>
        <dbReference type="Rhea" id="RHEA-COMP:11060"/>
        <dbReference type="Rhea" id="RHEA-COMP:11605"/>
        <dbReference type="ChEBI" id="CHEBI:15378"/>
        <dbReference type="ChEBI" id="CHEBI:30013"/>
        <dbReference type="ChEBI" id="CHEBI:30616"/>
        <dbReference type="ChEBI" id="CHEBI:61977"/>
        <dbReference type="ChEBI" id="CHEBI:456216"/>
        <dbReference type="EC" id="2.7.11.1"/>
    </reaction>
</comment>
<dbReference type="GO" id="GO:0033612">
    <property type="term" value="F:receptor serine/threonine kinase binding"/>
    <property type="evidence" value="ECO:0007669"/>
    <property type="project" value="TreeGrafter"/>
</dbReference>
<evidence type="ECO:0000256" key="16">
    <source>
        <dbReference type="ARBA" id="ARBA00022989"/>
    </source>
</evidence>
<dbReference type="InterPro" id="IPR001611">
    <property type="entry name" value="Leu-rich_rpt"/>
</dbReference>
<evidence type="ECO:0000256" key="15">
    <source>
        <dbReference type="ARBA" id="ARBA00022840"/>
    </source>
</evidence>
<dbReference type="GO" id="GO:0005789">
    <property type="term" value="C:endoplasmic reticulum membrane"/>
    <property type="evidence" value="ECO:0007669"/>
    <property type="project" value="UniProtKB-SubCell"/>
</dbReference>
<evidence type="ECO:0000256" key="1">
    <source>
        <dbReference type="ARBA" id="ARBA00004162"/>
    </source>
</evidence>
<dbReference type="Pfam" id="PF07714">
    <property type="entry name" value="PK_Tyr_Ser-Thr"/>
    <property type="match status" value="1"/>
</dbReference>
<dbReference type="PROSITE" id="PS50011">
    <property type="entry name" value="PROTEIN_KINASE_DOM"/>
    <property type="match status" value="1"/>
</dbReference>
<accession>A0AAX6FXT6</accession>
<dbReference type="PANTHER" id="PTHR48056">
    <property type="entry name" value="LRR RECEPTOR-LIKE SERINE/THREONINE-PROTEIN KINASE-RELATED"/>
    <property type="match status" value="1"/>
</dbReference>
<dbReference type="AlphaFoldDB" id="A0AAX6FXT6"/>
<dbReference type="SMART" id="SM00369">
    <property type="entry name" value="LRR_TYP"/>
    <property type="match status" value="7"/>
</dbReference>
<dbReference type="Proteomes" id="UP001140949">
    <property type="component" value="Unassembled WGS sequence"/>
</dbReference>
<dbReference type="InterPro" id="IPR011009">
    <property type="entry name" value="Kinase-like_dom_sf"/>
</dbReference>
<dbReference type="PANTHER" id="PTHR48056:SF89">
    <property type="entry name" value="OS06G0585982 PROTEIN"/>
    <property type="match status" value="1"/>
</dbReference>
<dbReference type="Gene3D" id="3.30.200.20">
    <property type="entry name" value="Phosphorylase Kinase, domain 1"/>
    <property type="match status" value="1"/>
</dbReference>
<keyword evidence="10 26" id="KW-0812">Transmembrane</keyword>
<feature type="domain" description="Protein kinase" evidence="27">
    <location>
        <begin position="555"/>
        <end position="822"/>
    </location>
</feature>
<keyword evidence="16 26" id="KW-1133">Transmembrane helix</keyword>
<dbReference type="InterPro" id="IPR000719">
    <property type="entry name" value="Prot_kinase_dom"/>
</dbReference>
<proteinExistence type="predicted"/>
<evidence type="ECO:0000256" key="17">
    <source>
        <dbReference type="ARBA" id="ARBA00023136"/>
    </source>
</evidence>
<evidence type="ECO:0000256" key="13">
    <source>
        <dbReference type="ARBA" id="ARBA00022741"/>
    </source>
</evidence>
<keyword evidence="12" id="KW-0677">Repeat</keyword>
<dbReference type="Gene3D" id="3.80.10.10">
    <property type="entry name" value="Ribonuclease Inhibitor"/>
    <property type="match status" value="2"/>
</dbReference>
<dbReference type="InterPro" id="IPR003591">
    <property type="entry name" value="Leu-rich_rpt_typical-subtyp"/>
</dbReference>
<evidence type="ECO:0000313" key="29">
    <source>
        <dbReference type="Proteomes" id="UP001140949"/>
    </source>
</evidence>
<keyword evidence="5" id="KW-1003">Cell membrane</keyword>
<dbReference type="InterPro" id="IPR050647">
    <property type="entry name" value="Plant_LRR-RLKs"/>
</dbReference>
<keyword evidence="18 28" id="KW-0675">Receptor</keyword>
<evidence type="ECO:0000256" key="3">
    <source>
        <dbReference type="ARBA" id="ARBA00004479"/>
    </source>
</evidence>
<keyword evidence="8" id="KW-0433">Leucine-rich repeat</keyword>
<dbReference type="FunFam" id="3.80.10.10:FF:001158">
    <property type="entry name" value="Leucine-rich repeat protein kinase family protein"/>
    <property type="match status" value="1"/>
</dbReference>
<evidence type="ECO:0000256" key="21">
    <source>
        <dbReference type="ARBA" id="ARBA00048679"/>
    </source>
</evidence>
<evidence type="ECO:0000256" key="4">
    <source>
        <dbReference type="ARBA" id="ARBA00012513"/>
    </source>
</evidence>
<keyword evidence="17 26" id="KW-0472">Membrane</keyword>
<reference evidence="28" key="1">
    <citation type="journal article" date="2023" name="GigaByte">
        <title>Genome assembly of the bearded iris, Iris pallida Lam.</title>
        <authorList>
            <person name="Bruccoleri R.E."/>
            <person name="Oakeley E.J."/>
            <person name="Faust A.M.E."/>
            <person name="Altorfer M."/>
            <person name="Dessus-Babus S."/>
            <person name="Burckhardt D."/>
            <person name="Oertli M."/>
            <person name="Naumann U."/>
            <person name="Petersen F."/>
            <person name="Wong J."/>
        </authorList>
    </citation>
    <scope>NUCLEOTIDE SEQUENCE</scope>
    <source>
        <strain evidence="28">GSM-AAB239-AS_SAM_17_03QT</strain>
    </source>
</reference>
<evidence type="ECO:0000256" key="19">
    <source>
        <dbReference type="ARBA" id="ARBA00023180"/>
    </source>
</evidence>
<evidence type="ECO:0000256" key="2">
    <source>
        <dbReference type="ARBA" id="ARBA00004389"/>
    </source>
</evidence>
<keyword evidence="11" id="KW-0732">Signal</keyword>
<gene>
    <name evidence="28" type="ORF">M6B38_393500</name>
</gene>
<keyword evidence="29" id="KW-1185">Reference proteome</keyword>
<keyword evidence="6" id="KW-0723">Serine/threonine-protein kinase</keyword>